<organism evidence="3 4">
    <name type="scientific">Tritrichomonas musculus</name>
    <dbReference type="NCBI Taxonomy" id="1915356"/>
    <lineage>
        <taxon>Eukaryota</taxon>
        <taxon>Metamonada</taxon>
        <taxon>Parabasalia</taxon>
        <taxon>Tritrichomonadida</taxon>
        <taxon>Tritrichomonadidae</taxon>
        <taxon>Tritrichomonas</taxon>
    </lineage>
</organism>
<name>A0ABR2HVX8_9EUKA</name>
<keyword evidence="2" id="KW-0732">Signal</keyword>
<keyword evidence="1" id="KW-0812">Transmembrane</keyword>
<accession>A0ABR2HVX8</accession>
<proteinExistence type="predicted"/>
<evidence type="ECO:0000313" key="4">
    <source>
        <dbReference type="Proteomes" id="UP001470230"/>
    </source>
</evidence>
<keyword evidence="1" id="KW-1133">Transmembrane helix</keyword>
<keyword evidence="1" id="KW-0472">Membrane</keyword>
<dbReference type="EMBL" id="JAPFFF010000021">
    <property type="protein sequence ID" value="KAK8853751.1"/>
    <property type="molecule type" value="Genomic_DNA"/>
</dbReference>
<comment type="caution">
    <text evidence="3">The sequence shown here is derived from an EMBL/GenBank/DDBJ whole genome shotgun (WGS) entry which is preliminary data.</text>
</comment>
<sequence>MNICMLFPILLVLIQCSNDGFFELSIKPGQPKVIDNITNSHIIISLFQSDPYSMKAEYYDSNYQNDTFKFTTKGTYIFKCVKIIFTSFDKEQKLALWQIPNDFCNYSIILHAENQLDATTDNEHQQFPLCIFTQFDGNHFFLSFSISSNSKTSAFFYSKDINKPSTCTSKFNCNYRSIHPFFVRITSLKPGPDFKMTLSYRVVINSAQKDNICQVLSLPTVTKKGLSLLPTFVGDSSIVCTNIAQGKMNPLVSLIITILLTVTVLFLIHCIGAINVFHICQFEGQVGDFSRYYKSGIKDDPGPLLE</sequence>
<evidence type="ECO:0000256" key="2">
    <source>
        <dbReference type="SAM" id="SignalP"/>
    </source>
</evidence>
<dbReference type="Proteomes" id="UP001470230">
    <property type="component" value="Unassembled WGS sequence"/>
</dbReference>
<reference evidence="3 4" key="1">
    <citation type="submission" date="2024-04" db="EMBL/GenBank/DDBJ databases">
        <title>Tritrichomonas musculus Genome.</title>
        <authorList>
            <person name="Alves-Ferreira E."/>
            <person name="Grigg M."/>
            <person name="Lorenzi H."/>
            <person name="Galac M."/>
        </authorList>
    </citation>
    <scope>NUCLEOTIDE SEQUENCE [LARGE SCALE GENOMIC DNA]</scope>
    <source>
        <strain evidence="3 4">EAF2021</strain>
    </source>
</reference>
<feature type="signal peptide" evidence="2">
    <location>
        <begin position="1"/>
        <end position="19"/>
    </location>
</feature>
<feature type="chain" id="PRO_5045751876" evidence="2">
    <location>
        <begin position="20"/>
        <end position="306"/>
    </location>
</feature>
<protein>
    <submittedName>
        <fullName evidence="3">Uncharacterized protein</fullName>
    </submittedName>
</protein>
<evidence type="ECO:0000256" key="1">
    <source>
        <dbReference type="SAM" id="Phobius"/>
    </source>
</evidence>
<gene>
    <name evidence="3" type="ORF">M9Y10_016294</name>
</gene>
<feature type="transmembrane region" description="Helical" evidence="1">
    <location>
        <begin position="251"/>
        <end position="277"/>
    </location>
</feature>
<keyword evidence="4" id="KW-1185">Reference proteome</keyword>
<evidence type="ECO:0000313" key="3">
    <source>
        <dbReference type="EMBL" id="KAK8853751.1"/>
    </source>
</evidence>